<dbReference type="RefSeq" id="WP_249725611.1">
    <property type="nucleotide sequence ID" value="NZ_AP031286.1"/>
</dbReference>
<feature type="domain" description="DUF4179" evidence="2">
    <location>
        <begin position="42"/>
        <end position="128"/>
    </location>
</feature>
<name>A0ABM9G0K4_9BACL</name>
<comment type="caution">
    <text evidence="3">The sequence shown here is derived from an EMBL/GenBank/DDBJ whole genome shotgun (WGS) entry which is preliminary data.</text>
</comment>
<keyword evidence="1" id="KW-0472">Membrane</keyword>
<evidence type="ECO:0000259" key="2">
    <source>
        <dbReference type="Pfam" id="PF13786"/>
    </source>
</evidence>
<dbReference type="Pfam" id="PF13786">
    <property type="entry name" value="DUF4179"/>
    <property type="match status" value="1"/>
</dbReference>
<dbReference type="Proteomes" id="UP001154322">
    <property type="component" value="Unassembled WGS sequence"/>
</dbReference>
<dbReference type="EMBL" id="CALYLO010000002">
    <property type="protein sequence ID" value="CAH8244845.1"/>
    <property type="molecule type" value="Genomic_DNA"/>
</dbReference>
<evidence type="ECO:0000313" key="4">
    <source>
        <dbReference type="Proteomes" id="UP001154322"/>
    </source>
</evidence>
<evidence type="ECO:0000313" key="3">
    <source>
        <dbReference type="EMBL" id="CAH8244845.1"/>
    </source>
</evidence>
<reference evidence="3" key="1">
    <citation type="submission" date="2022-06" db="EMBL/GenBank/DDBJ databases">
        <authorList>
            <person name="Dietemann V."/>
            <person name="Ory F."/>
            <person name="Dainat B."/>
            <person name="Oberhansli S."/>
        </authorList>
    </citation>
    <scope>NUCLEOTIDE SEQUENCE</scope>
    <source>
        <strain evidence="3">Ena-SAMPLE-TAB-26-04-2022-14:26:32:270-5432</strain>
    </source>
</reference>
<proteinExistence type="predicted"/>
<organism evidence="3 4">
    <name type="scientific">Paenibacillus melissococcoides</name>
    <dbReference type="NCBI Taxonomy" id="2912268"/>
    <lineage>
        <taxon>Bacteria</taxon>
        <taxon>Bacillati</taxon>
        <taxon>Bacillota</taxon>
        <taxon>Bacilli</taxon>
        <taxon>Bacillales</taxon>
        <taxon>Paenibacillaceae</taxon>
        <taxon>Paenibacillus</taxon>
    </lineage>
</organism>
<dbReference type="Gene3D" id="2.60.40.1630">
    <property type="entry name" value="bacillus anthracis domain"/>
    <property type="match status" value="1"/>
</dbReference>
<keyword evidence="1" id="KW-1133">Transmembrane helix</keyword>
<dbReference type="InterPro" id="IPR025436">
    <property type="entry name" value="DUF4179"/>
</dbReference>
<sequence>MSRHQRIVEEMEKIELPEELHQYSKLGTDRAKRELARSSRTRKAVKAAAAIVAALLLAAAVGAATSPTFAEVLKAWFSLQKADGGLKQAADNGYAESVNKQVTDQGITLRVKEAIHDVFRISILFGLEQDGKALNSNLLFEAFIPDGTVDVNGDKSKNKSFMTDGQGRAFVVKESVIIEAKTGKPVSVTIPSNEAGKKTKTLTKEESIKLVKPVPKKLFDVDLSSYTLKIDKDWGDYKFSSKGKETIVAKINKAGELVRIERKVKK</sequence>
<protein>
    <submittedName>
        <fullName evidence="3">DUF4179 domain-containing protein</fullName>
    </submittedName>
</protein>
<keyword evidence="1" id="KW-0812">Transmembrane</keyword>
<evidence type="ECO:0000256" key="1">
    <source>
        <dbReference type="SAM" id="Phobius"/>
    </source>
</evidence>
<gene>
    <name evidence="3" type="ORF">WJ0W_002076</name>
</gene>
<accession>A0ABM9G0K4</accession>
<keyword evidence="4" id="KW-1185">Reference proteome</keyword>
<feature type="transmembrane region" description="Helical" evidence="1">
    <location>
        <begin position="44"/>
        <end position="64"/>
    </location>
</feature>